<gene>
    <name evidence="1" type="ORF">HMPREF9454_00300</name>
</gene>
<evidence type="ECO:0000313" key="2">
    <source>
        <dbReference type="Proteomes" id="UP000005963"/>
    </source>
</evidence>
<organism evidence="1 2">
    <name type="scientific">Megamonas funiformis YIT 11815</name>
    <dbReference type="NCBI Taxonomy" id="742816"/>
    <lineage>
        <taxon>Bacteria</taxon>
        <taxon>Bacillati</taxon>
        <taxon>Bacillota</taxon>
        <taxon>Negativicutes</taxon>
        <taxon>Selenomonadales</taxon>
        <taxon>Selenomonadaceae</taxon>
        <taxon>Megamonas</taxon>
    </lineage>
</organism>
<sequence>MNEQDNNWASLLASEPPAEELAENVYSENLSQDNKQKAVKTAEVKENIPQNINQETNNIQPKPQNIALNTNKPLTETEATEFAQKLEQIIYYNPNSNDLNPIENAYFSLYQKAIAIYKNNLQNIEFSQIDYKIAKTLLNKDFNEEDIFKVIKENSPTNWQDEKLQQICIKKQQEAQKDEAFFEEYAHRLEAIQYVLIEDKPYTPVEKAYLETYHDMIAHIDIENTPYKDAINKNLEKNIIQTLLEKNFKSDEIFSAVEKYSPLQLETEEIQNILNPKQAKQDIEEQLATKNLATESLYTKDDIKNSINENQGNNEAIQKSIFIKIQTTYDSFIRLNRIRNFPEFMTKLSNDPKYLYLKEASKLRQLQVQNRILSNRAEIELYQKSNNDLIIASRLLEKGHTDEEIASLMVKYSPLKPSTEEINLTLKNAHILSNMEKLAQMKVEDVAIKNIAEEYILTCKKVIVDNMNNNILWNKDSESKVIKELINKGFKQDKIIPVITKFSPVKISNEEAKNLVMNTLGQGKIELSLQEFLSQNLKNKHTSEVKIIEDALKRNFPELQNKKSITKKRNFIQNELKKIKKQTQKLTR</sequence>
<protein>
    <submittedName>
        <fullName evidence="1">Uncharacterized protein</fullName>
    </submittedName>
</protein>
<name>A0ABP2NNN7_9FIRM</name>
<dbReference type="EMBL" id="ADMB01000013">
    <property type="protein sequence ID" value="EHR38970.1"/>
    <property type="molecule type" value="Genomic_DNA"/>
</dbReference>
<proteinExistence type="predicted"/>
<dbReference type="GeneID" id="62778990"/>
<dbReference type="Proteomes" id="UP000005963">
    <property type="component" value="Unassembled WGS sequence"/>
</dbReference>
<comment type="caution">
    <text evidence="1">The sequence shown here is derived from an EMBL/GenBank/DDBJ whole genome shotgun (WGS) entry which is preliminary data.</text>
</comment>
<accession>A0ABP2NNN7</accession>
<dbReference type="RefSeq" id="WP_008537491.1">
    <property type="nucleotide sequence ID" value="NZ_JH601090.1"/>
</dbReference>
<evidence type="ECO:0000313" key="1">
    <source>
        <dbReference type="EMBL" id="EHR38970.1"/>
    </source>
</evidence>
<keyword evidence="2" id="KW-1185">Reference proteome</keyword>
<reference evidence="1 2" key="1">
    <citation type="submission" date="2012-01" db="EMBL/GenBank/DDBJ databases">
        <title>The Genome Sequence of Megamonas funiformis YIT 11815.</title>
        <authorList>
            <consortium name="The Broad Institute Genome Sequencing Platform"/>
            <person name="Earl A."/>
            <person name="Ward D."/>
            <person name="Feldgarden M."/>
            <person name="Gevers D."/>
            <person name="Morotomi M."/>
            <person name="Young S.K."/>
            <person name="Zeng Q."/>
            <person name="Gargeya S."/>
            <person name="Fitzgerald M."/>
            <person name="Haas B."/>
            <person name="Abouelleil A."/>
            <person name="Alvarado L."/>
            <person name="Arachchi H.M."/>
            <person name="Berlin A."/>
            <person name="Chapman S.B."/>
            <person name="Gearin G."/>
            <person name="Goldberg J."/>
            <person name="Griggs A."/>
            <person name="Gujja S."/>
            <person name="Hansen M."/>
            <person name="Heiman D."/>
            <person name="Howarth C."/>
            <person name="Larimer J."/>
            <person name="Lui A."/>
            <person name="MacDonald P.J.P."/>
            <person name="McCowen C."/>
            <person name="Montmayeur A."/>
            <person name="Murphy C."/>
            <person name="Neiman D."/>
            <person name="Pearson M."/>
            <person name="Priest M."/>
            <person name="Roberts A."/>
            <person name="Saif S."/>
            <person name="Shea T."/>
            <person name="Sisk P."/>
            <person name="Stolte C."/>
            <person name="Sykes S."/>
            <person name="Wortman J."/>
            <person name="Nusbaum C."/>
            <person name="Birren B."/>
        </authorList>
    </citation>
    <scope>NUCLEOTIDE SEQUENCE [LARGE SCALE GENOMIC DNA]</scope>
    <source>
        <strain evidence="1 2">YIT 11815</strain>
    </source>
</reference>